<dbReference type="AlphaFoldDB" id="A0A382W8Y5"/>
<dbReference type="PROSITE" id="PS50819">
    <property type="entry name" value="INTEIN_ENDONUCLEASE"/>
    <property type="match status" value="1"/>
</dbReference>
<name>A0A382W8Y5_9ZZZZ</name>
<dbReference type="SUPFAM" id="SSF55608">
    <property type="entry name" value="Homing endonucleases"/>
    <property type="match status" value="1"/>
</dbReference>
<proteinExistence type="predicted"/>
<gene>
    <name evidence="2" type="ORF">METZ01_LOCUS408023</name>
</gene>
<sequence>MDYYTIGFLYNKGYVDLPRGAVRIQCQDANILKNIKKTMGKGSIHGDILRIYDKVIAEKISYYRSLDVAAIPPKELYNFVRGYFDAHGCVYIRQNKYAQVTMTLQRNVVYYIQNILIFNGIESIVKPLKSSYQLTIAKKAAIAKFRTFIYHDSVCRMESKYFRLFSV</sequence>
<dbReference type="InterPro" id="IPR004042">
    <property type="entry name" value="Intein_endonuc_central"/>
</dbReference>
<dbReference type="EMBL" id="UINC01157919">
    <property type="protein sequence ID" value="SVD55169.1"/>
    <property type="molecule type" value="Genomic_DNA"/>
</dbReference>
<evidence type="ECO:0000313" key="2">
    <source>
        <dbReference type="EMBL" id="SVD55169.1"/>
    </source>
</evidence>
<accession>A0A382W8Y5</accession>
<protein>
    <recommendedName>
        <fullName evidence="1">DOD-type homing endonuclease domain-containing protein</fullName>
    </recommendedName>
</protein>
<evidence type="ECO:0000259" key="1">
    <source>
        <dbReference type="PROSITE" id="PS50819"/>
    </source>
</evidence>
<dbReference type="Gene3D" id="3.10.28.10">
    <property type="entry name" value="Homing endonucleases"/>
    <property type="match status" value="1"/>
</dbReference>
<dbReference type="InterPro" id="IPR027434">
    <property type="entry name" value="Homing_endonucl"/>
</dbReference>
<organism evidence="2">
    <name type="scientific">marine metagenome</name>
    <dbReference type="NCBI Taxonomy" id="408172"/>
    <lineage>
        <taxon>unclassified sequences</taxon>
        <taxon>metagenomes</taxon>
        <taxon>ecological metagenomes</taxon>
    </lineage>
</organism>
<reference evidence="2" key="1">
    <citation type="submission" date="2018-05" db="EMBL/GenBank/DDBJ databases">
        <authorList>
            <person name="Lanie J.A."/>
            <person name="Ng W.-L."/>
            <person name="Kazmierczak K.M."/>
            <person name="Andrzejewski T.M."/>
            <person name="Davidsen T.M."/>
            <person name="Wayne K.J."/>
            <person name="Tettelin H."/>
            <person name="Glass J.I."/>
            <person name="Rusch D."/>
            <person name="Podicherti R."/>
            <person name="Tsui H.-C.T."/>
            <person name="Winkler M.E."/>
        </authorList>
    </citation>
    <scope>NUCLEOTIDE SEQUENCE</scope>
</reference>
<feature type="domain" description="DOD-type homing endonuclease" evidence="1">
    <location>
        <begin position="5"/>
        <end position="121"/>
    </location>
</feature>
<dbReference type="GO" id="GO:0004519">
    <property type="term" value="F:endonuclease activity"/>
    <property type="evidence" value="ECO:0007669"/>
    <property type="project" value="InterPro"/>
</dbReference>